<organism evidence="17 18">
    <name type="scientific">Cladophialophora chaetospira</name>
    <dbReference type="NCBI Taxonomy" id="386627"/>
    <lineage>
        <taxon>Eukaryota</taxon>
        <taxon>Fungi</taxon>
        <taxon>Dikarya</taxon>
        <taxon>Ascomycota</taxon>
        <taxon>Pezizomycotina</taxon>
        <taxon>Eurotiomycetes</taxon>
        <taxon>Chaetothyriomycetidae</taxon>
        <taxon>Chaetothyriales</taxon>
        <taxon>Herpotrichiellaceae</taxon>
        <taxon>Cladophialophora</taxon>
    </lineage>
</organism>
<comment type="subcellular location">
    <subcellularLocation>
        <location evidence="2">Membrane</location>
    </subcellularLocation>
</comment>
<dbReference type="PANTHER" id="PTHR43047:SF72">
    <property type="entry name" value="OSMOSENSING HISTIDINE PROTEIN KINASE SLN1"/>
    <property type="match status" value="1"/>
</dbReference>
<feature type="region of interest" description="Disordered" evidence="14">
    <location>
        <begin position="850"/>
        <end position="934"/>
    </location>
</feature>
<dbReference type="GO" id="GO:0005524">
    <property type="term" value="F:ATP binding"/>
    <property type="evidence" value="ECO:0007669"/>
    <property type="project" value="UniProtKB-KW"/>
</dbReference>
<keyword evidence="8 17" id="KW-0418">Kinase</keyword>
<dbReference type="Pfam" id="PF00072">
    <property type="entry name" value="Response_reg"/>
    <property type="match status" value="1"/>
</dbReference>
<keyword evidence="5 17" id="KW-0808">Transferase</keyword>
<evidence type="ECO:0000256" key="2">
    <source>
        <dbReference type="ARBA" id="ARBA00004370"/>
    </source>
</evidence>
<dbReference type="Gene3D" id="3.40.50.2300">
    <property type="match status" value="1"/>
</dbReference>
<comment type="catalytic activity">
    <reaction evidence="1">
        <text>ATP + protein L-histidine = ADP + protein N-phospho-L-histidine.</text>
        <dbReference type="EC" id="2.7.13.3"/>
    </reaction>
</comment>
<dbReference type="Pfam" id="PF02518">
    <property type="entry name" value="HATPase_c"/>
    <property type="match status" value="1"/>
</dbReference>
<protein>
    <recommendedName>
        <fullName evidence="3">histidine kinase</fullName>
        <ecNumber evidence="3">2.7.13.3</ecNumber>
    </recommendedName>
</protein>
<dbReference type="SMART" id="SM00388">
    <property type="entry name" value="HisKA"/>
    <property type="match status" value="1"/>
</dbReference>
<dbReference type="InterPro" id="IPR011006">
    <property type="entry name" value="CheY-like_superfamily"/>
</dbReference>
<dbReference type="PANTHER" id="PTHR43047">
    <property type="entry name" value="TWO-COMPONENT HISTIDINE PROTEIN KINASE"/>
    <property type="match status" value="1"/>
</dbReference>
<evidence type="ECO:0000256" key="4">
    <source>
        <dbReference type="ARBA" id="ARBA00022553"/>
    </source>
</evidence>
<evidence type="ECO:0000256" key="1">
    <source>
        <dbReference type="ARBA" id="ARBA00000085"/>
    </source>
</evidence>
<dbReference type="CDD" id="cd00082">
    <property type="entry name" value="HisKA"/>
    <property type="match status" value="1"/>
</dbReference>
<dbReference type="SMART" id="SM00448">
    <property type="entry name" value="REC"/>
    <property type="match status" value="1"/>
</dbReference>
<dbReference type="Gene3D" id="3.30.565.10">
    <property type="entry name" value="Histidine kinase-like ATPase, C-terminal domain"/>
    <property type="match status" value="1"/>
</dbReference>
<dbReference type="SUPFAM" id="SSF47384">
    <property type="entry name" value="Homodimeric domain of signal transducing histidine kinase"/>
    <property type="match status" value="1"/>
</dbReference>
<keyword evidence="9" id="KW-0067">ATP-binding</keyword>
<proteinExistence type="predicted"/>
<dbReference type="InterPro" id="IPR005467">
    <property type="entry name" value="His_kinase_dom"/>
</dbReference>
<dbReference type="Proteomes" id="UP001172673">
    <property type="component" value="Unassembled WGS sequence"/>
</dbReference>
<dbReference type="GO" id="GO:0000155">
    <property type="term" value="F:phosphorelay sensor kinase activity"/>
    <property type="evidence" value="ECO:0007669"/>
    <property type="project" value="InterPro"/>
</dbReference>
<evidence type="ECO:0000256" key="6">
    <source>
        <dbReference type="ARBA" id="ARBA00022692"/>
    </source>
</evidence>
<name>A0AA38XN54_9EURO</name>
<evidence type="ECO:0000256" key="5">
    <source>
        <dbReference type="ARBA" id="ARBA00022679"/>
    </source>
</evidence>
<accession>A0AA38XN54</accession>
<evidence type="ECO:0000256" key="7">
    <source>
        <dbReference type="ARBA" id="ARBA00022741"/>
    </source>
</evidence>
<dbReference type="PROSITE" id="PS50109">
    <property type="entry name" value="HIS_KIN"/>
    <property type="match status" value="1"/>
</dbReference>
<evidence type="ECO:0000256" key="9">
    <source>
        <dbReference type="ARBA" id="ARBA00022840"/>
    </source>
</evidence>
<evidence type="ECO:0000259" key="16">
    <source>
        <dbReference type="PROSITE" id="PS50110"/>
    </source>
</evidence>
<evidence type="ECO:0000256" key="12">
    <source>
        <dbReference type="ARBA" id="ARBA00023136"/>
    </source>
</evidence>
<keyword evidence="18" id="KW-1185">Reference proteome</keyword>
<dbReference type="Pfam" id="PF00512">
    <property type="entry name" value="HisKA"/>
    <property type="match status" value="1"/>
</dbReference>
<evidence type="ECO:0000313" key="17">
    <source>
        <dbReference type="EMBL" id="KAJ9616396.1"/>
    </source>
</evidence>
<evidence type="ECO:0000256" key="11">
    <source>
        <dbReference type="ARBA" id="ARBA00023012"/>
    </source>
</evidence>
<dbReference type="SUPFAM" id="SSF52172">
    <property type="entry name" value="CheY-like"/>
    <property type="match status" value="1"/>
</dbReference>
<dbReference type="CDD" id="cd17546">
    <property type="entry name" value="REC_hyHK_CKI1_RcsC-like"/>
    <property type="match status" value="1"/>
</dbReference>
<dbReference type="Gene3D" id="1.10.287.130">
    <property type="match status" value="1"/>
</dbReference>
<evidence type="ECO:0000313" key="18">
    <source>
        <dbReference type="Proteomes" id="UP001172673"/>
    </source>
</evidence>
<dbReference type="EC" id="2.7.13.3" evidence="3"/>
<feature type="modified residue" description="4-aspartylphosphate" evidence="13">
    <location>
        <position position="1083"/>
    </location>
</feature>
<feature type="region of interest" description="Disordered" evidence="14">
    <location>
        <begin position="1150"/>
        <end position="1175"/>
    </location>
</feature>
<dbReference type="SMART" id="SM00387">
    <property type="entry name" value="HATPase_c"/>
    <property type="match status" value="1"/>
</dbReference>
<dbReference type="InterPro" id="IPR004358">
    <property type="entry name" value="Sig_transdc_His_kin-like_C"/>
</dbReference>
<dbReference type="EMBL" id="JAPDRK010000001">
    <property type="protein sequence ID" value="KAJ9616396.1"/>
    <property type="molecule type" value="Genomic_DNA"/>
</dbReference>
<keyword evidence="10" id="KW-1133">Transmembrane helix</keyword>
<dbReference type="CDD" id="cd16922">
    <property type="entry name" value="HATPase_EvgS-ArcB-TorS-like"/>
    <property type="match status" value="1"/>
</dbReference>
<keyword evidence="4 13" id="KW-0597">Phosphoprotein</keyword>
<feature type="region of interest" description="Disordered" evidence="14">
    <location>
        <begin position="989"/>
        <end position="1031"/>
    </location>
</feature>
<keyword evidence="12" id="KW-0472">Membrane</keyword>
<dbReference type="PRINTS" id="PR00344">
    <property type="entry name" value="BCTRLSENSOR"/>
</dbReference>
<feature type="compositionally biased region" description="Polar residues" evidence="14">
    <location>
        <begin position="1012"/>
        <end position="1026"/>
    </location>
</feature>
<sequence>MHSSDQPLGPDGLVGVNSMESHHFVTQTRAKTLEVTADLKATQIAGDIGLYEDLAQAVSTRSTIQALLKAYRDGNHTVGPAMEDELRQALSGGVEDTLLLQGAIYPPKGPYSNESAAITMVTSVEAAGRVLLPRRLENGEPIYLGDSGEGYPVELYPNLTWTRTSSEAVQVGYENHKLDYYSTVLLGPLYLTDKNALISMTVAINNNTSRSETIGWLTILMDARLLYNILFDPVGLEHSGVILLVGPVTDDNLWKPRDQVRAAAGDDDVEVWFILPPNSNGTVGNRHAQRSADPDIPFFLGDFPTVADAYQQPRAGSNLLARNEEHKGVSCGYAKVNSNIVDWVVVFEESRGEVFAPINALRNTIIACVLGVCAVVLLVCFPLAHWAVKPIRALRIATRNSILTYEAEIPDASSGSQSDPESLKQQEHMAATVFISEKFPRRKKPRMHQRREFKIPEKVPERHLLVHDELSDLTNTFNQMSGELQLQYARLEDRVKVRTAELEKSRDLARAANESKTLFIANVSHELRTPLNGIIGMCSIAMQEEEISRVRQSLSIIYKSSDLLLHLLNDLLTFSRNSFGQQLSIEQGFFRLGDIGTQLMSIFAKQARDKKVSLKVVFQGVNSDSSIDEEVVEDAIYAKKDIYGMLTRMKTNVLARGPADTGPLRDMTLVGDKNRILQILMNLVSNSMKFTNPEGMIEVRLRCRGFVKNVEIDPSTPAGPSEEPVTRQEMTMKPSARRLRFEFECEDTGPGIPEDLHQEIFKPFVQGDLALSRKHGGTGLGLAICAQLATLMGGGIHLRSTVGIGSTFTCSIPLGYTKEKVPSIASSLNPGSGGNSLKPPSLTSSIEVLSARSVPSPSRIQKTRPKSAQGSRRSLKEEHIQAETTRIVGYSHPYLTVGTDDERADVDSDKRRPPNSRRTSQKVFKERLQSIQSQDIDLNGTAEMDQNHVDIQDHAHQNGEQHGEGITEGLAPTQNGAGHEEQLIVPAVQIPTAEDIGRETSQSATIDRETSKTSGLEPQSSKSSGNPHILVAEDNKVNQEVIMRMLKLEKVTEVTLAEDGLQAVDRVRESMSTDENYSLIFMDIQMPNLDGIQATKQIREMGFKGSIVALTAFDHESNRDACWAAGVDDFMGKPVKRKLLRETLQKFAKDEAKGETEKGKAKLVSTEKDDGIGLL</sequence>
<evidence type="ECO:0000256" key="14">
    <source>
        <dbReference type="SAM" id="MobiDB-lite"/>
    </source>
</evidence>
<keyword evidence="7" id="KW-0547">Nucleotide-binding</keyword>
<reference evidence="17" key="1">
    <citation type="submission" date="2022-10" db="EMBL/GenBank/DDBJ databases">
        <title>Culturing micro-colonial fungi from biological soil crusts in the Mojave desert and describing Neophaeococcomyces mojavensis, and introducing the new genera and species Taxawa tesnikishii.</title>
        <authorList>
            <person name="Kurbessoian T."/>
            <person name="Stajich J.E."/>
        </authorList>
    </citation>
    <scope>NUCLEOTIDE SEQUENCE</scope>
    <source>
        <strain evidence="17">TK_41</strain>
    </source>
</reference>
<evidence type="ECO:0000256" key="13">
    <source>
        <dbReference type="PROSITE-ProRule" id="PRU00169"/>
    </source>
</evidence>
<dbReference type="InterPro" id="IPR036890">
    <property type="entry name" value="HATPase_C_sf"/>
</dbReference>
<evidence type="ECO:0000256" key="3">
    <source>
        <dbReference type="ARBA" id="ARBA00012438"/>
    </source>
</evidence>
<dbReference type="InterPro" id="IPR003594">
    <property type="entry name" value="HATPase_dom"/>
</dbReference>
<dbReference type="FunFam" id="1.10.287.130:FF:000004">
    <property type="entry name" value="Ethylene receptor 1"/>
    <property type="match status" value="1"/>
</dbReference>
<keyword evidence="6" id="KW-0812">Transmembrane</keyword>
<feature type="domain" description="Response regulatory" evidence="16">
    <location>
        <begin position="1028"/>
        <end position="1148"/>
    </location>
</feature>
<gene>
    <name evidence="17" type="primary">SLN1_1</name>
    <name evidence="17" type="ORF">H2200_000114</name>
</gene>
<dbReference type="SUPFAM" id="SSF55874">
    <property type="entry name" value="ATPase domain of HSP90 chaperone/DNA topoisomerase II/histidine kinase"/>
    <property type="match status" value="1"/>
</dbReference>
<keyword evidence="11" id="KW-0902">Two-component regulatory system</keyword>
<dbReference type="PROSITE" id="PS50110">
    <property type="entry name" value="RESPONSE_REGULATORY"/>
    <property type="match status" value="1"/>
</dbReference>
<dbReference type="InterPro" id="IPR003661">
    <property type="entry name" value="HisK_dim/P_dom"/>
</dbReference>
<dbReference type="GO" id="GO:0009927">
    <property type="term" value="F:histidine phosphotransfer kinase activity"/>
    <property type="evidence" value="ECO:0007669"/>
    <property type="project" value="TreeGrafter"/>
</dbReference>
<evidence type="ECO:0000259" key="15">
    <source>
        <dbReference type="PROSITE" id="PS50109"/>
    </source>
</evidence>
<dbReference type="GO" id="GO:0005886">
    <property type="term" value="C:plasma membrane"/>
    <property type="evidence" value="ECO:0007669"/>
    <property type="project" value="TreeGrafter"/>
</dbReference>
<dbReference type="AlphaFoldDB" id="A0AA38XN54"/>
<comment type="caution">
    <text evidence="17">The sequence shown here is derived from an EMBL/GenBank/DDBJ whole genome shotgun (WGS) entry which is preliminary data.</text>
</comment>
<feature type="domain" description="Histidine kinase" evidence="15">
    <location>
        <begin position="522"/>
        <end position="816"/>
    </location>
</feature>
<evidence type="ECO:0000256" key="8">
    <source>
        <dbReference type="ARBA" id="ARBA00022777"/>
    </source>
</evidence>
<feature type="compositionally biased region" description="Polar residues" evidence="14">
    <location>
        <begin position="850"/>
        <end position="872"/>
    </location>
</feature>
<dbReference type="InterPro" id="IPR036097">
    <property type="entry name" value="HisK_dim/P_sf"/>
</dbReference>
<evidence type="ECO:0000256" key="10">
    <source>
        <dbReference type="ARBA" id="ARBA00022989"/>
    </source>
</evidence>
<dbReference type="InterPro" id="IPR001789">
    <property type="entry name" value="Sig_transdc_resp-reg_receiver"/>
</dbReference>